<dbReference type="OrthoDB" id="289401at2"/>
<dbReference type="Gene3D" id="3.30.750.24">
    <property type="entry name" value="STAS domain"/>
    <property type="match status" value="1"/>
</dbReference>
<dbReference type="Proteomes" id="UP000008631">
    <property type="component" value="Chromosome"/>
</dbReference>
<reference evidence="2 3" key="2">
    <citation type="journal article" date="2011" name="Stand. Genomic Sci.">
        <title>Complete genome sequence of Isosphaera pallida type strain (IS1B).</title>
        <authorList>
            <consortium name="US DOE Joint Genome Institute (JGI-PGF)"/>
            <person name="Goker M."/>
            <person name="Cleland D."/>
            <person name="Saunders E."/>
            <person name="Lapidus A."/>
            <person name="Nolan M."/>
            <person name="Lucas S."/>
            <person name="Hammon N."/>
            <person name="Deshpande S."/>
            <person name="Cheng J.F."/>
            <person name="Tapia R."/>
            <person name="Han C."/>
            <person name="Goodwin L."/>
            <person name="Pitluck S."/>
            <person name="Liolios K."/>
            <person name="Pagani I."/>
            <person name="Ivanova N."/>
            <person name="Mavromatis K."/>
            <person name="Pati A."/>
            <person name="Chen A."/>
            <person name="Palaniappan K."/>
            <person name="Land M."/>
            <person name="Hauser L."/>
            <person name="Chang Y.J."/>
            <person name="Jeffries C.D."/>
            <person name="Detter J.C."/>
            <person name="Beck B."/>
            <person name="Woyke T."/>
            <person name="Bristow J."/>
            <person name="Eisen J.A."/>
            <person name="Markowitz V."/>
            <person name="Hugenholtz P."/>
            <person name="Kyrpides N.C."/>
            <person name="Klenk H.P."/>
        </authorList>
    </citation>
    <scope>NUCLEOTIDE SEQUENCE [LARGE SCALE GENOMIC DNA]</scope>
    <source>
        <strain evidence="3">ATCC 43644 / DSM 9630 / IS1B</strain>
    </source>
</reference>
<dbReference type="PROSITE" id="PS50801">
    <property type="entry name" value="STAS"/>
    <property type="match status" value="1"/>
</dbReference>
<protein>
    <submittedName>
        <fullName evidence="2">Sulfate transporter/antisigma-factor antagonist STAS</fullName>
    </submittedName>
</protein>
<dbReference type="RefSeq" id="WP_013565808.1">
    <property type="nucleotide sequence ID" value="NC_014962.1"/>
</dbReference>
<name>E8R290_ISOPI</name>
<dbReference type="InterPro" id="IPR002645">
    <property type="entry name" value="STAS_dom"/>
</dbReference>
<reference key="1">
    <citation type="submission" date="2010-11" db="EMBL/GenBank/DDBJ databases">
        <title>The complete sequence of chromosome of Isophaera pallida ATCC 43644.</title>
        <authorList>
            <consortium name="US DOE Joint Genome Institute (JGI-PGF)"/>
            <person name="Lucas S."/>
            <person name="Copeland A."/>
            <person name="Lapidus A."/>
            <person name="Bruce D."/>
            <person name="Goodwin L."/>
            <person name="Pitluck S."/>
            <person name="Kyrpides N."/>
            <person name="Mavromatis K."/>
            <person name="Pagani I."/>
            <person name="Ivanova N."/>
            <person name="Saunders E."/>
            <person name="Brettin T."/>
            <person name="Detter J.C."/>
            <person name="Han C."/>
            <person name="Tapia R."/>
            <person name="Land M."/>
            <person name="Hauser L."/>
            <person name="Markowitz V."/>
            <person name="Cheng J.-F."/>
            <person name="Hugenholtz P."/>
            <person name="Woyke T."/>
            <person name="Wu D."/>
            <person name="Eisen J.A."/>
        </authorList>
    </citation>
    <scope>NUCLEOTIDE SEQUENCE</scope>
    <source>
        <strain>ATCC 43644</strain>
    </source>
</reference>
<sequence>MRLKVVRLEEGMVQVACEGEILQLDFIDPPNPLEPMLGPAGFGQAVVIDLSGVIFMGSSGVGWLVVCHRECLKAGGVVVLHSIPQRLEKVFELVKLKDHLRIAEDLESALRMVADWRSSLMTTSTNSGGAVAESGERV</sequence>
<dbReference type="CDD" id="cd07043">
    <property type="entry name" value="STAS_anti-anti-sigma_factors"/>
    <property type="match status" value="1"/>
</dbReference>
<dbReference type="InterPro" id="IPR036513">
    <property type="entry name" value="STAS_dom_sf"/>
</dbReference>
<organism evidence="2 3">
    <name type="scientific">Isosphaera pallida (strain ATCC 43644 / DSM 9630 / IS1B)</name>
    <dbReference type="NCBI Taxonomy" id="575540"/>
    <lineage>
        <taxon>Bacteria</taxon>
        <taxon>Pseudomonadati</taxon>
        <taxon>Planctomycetota</taxon>
        <taxon>Planctomycetia</taxon>
        <taxon>Isosphaerales</taxon>
        <taxon>Isosphaeraceae</taxon>
        <taxon>Isosphaera</taxon>
    </lineage>
</organism>
<dbReference type="SUPFAM" id="SSF52091">
    <property type="entry name" value="SpoIIaa-like"/>
    <property type="match status" value="1"/>
</dbReference>
<gene>
    <name evidence="2" type="ordered locus">Isop_2955</name>
</gene>
<dbReference type="STRING" id="575540.Isop_2955"/>
<evidence type="ECO:0000313" key="3">
    <source>
        <dbReference type="Proteomes" id="UP000008631"/>
    </source>
</evidence>
<dbReference type="KEGG" id="ipa:Isop_2955"/>
<dbReference type="PANTHER" id="PTHR33495:SF2">
    <property type="entry name" value="ANTI-SIGMA FACTOR ANTAGONIST TM_1081-RELATED"/>
    <property type="match status" value="1"/>
</dbReference>
<proteinExistence type="predicted"/>
<keyword evidence="3" id="KW-1185">Reference proteome</keyword>
<dbReference type="InParanoid" id="E8R290"/>
<dbReference type="EMBL" id="CP002353">
    <property type="protein sequence ID" value="ADV63520.1"/>
    <property type="molecule type" value="Genomic_DNA"/>
</dbReference>
<dbReference type="HOGENOM" id="CLU_115403_6_4_0"/>
<evidence type="ECO:0000313" key="2">
    <source>
        <dbReference type="EMBL" id="ADV63520.1"/>
    </source>
</evidence>
<evidence type="ECO:0000259" key="1">
    <source>
        <dbReference type="PROSITE" id="PS50801"/>
    </source>
</evidence>
<feature type="domain" description="STAS" evidence="1">
    <location>
        <begin position="44"/>
        <end position="113"/>
    </location>
</feature>
<accession>E8R290</accession>
<dbReference type="Pfam" id="PF01740">
    <property type="entry name" value="STAS"/>
    <property type="match status" value="1"/>
</dbReference>
<dbReference type="AlphaFoldDB" id="E8R290"/>
<dbReference type="eggNOG" id="COG1366">
    <property type="taxonomic scope" value="Bacteria"/>
</dbReference>
<dbReference type="PANTHER" id="PTHR33495">
    <property type="entry name" value="ANTI-SIGMA FACTOR ANTAGONIST TM_1081-RELATED-RELATED"/>
    <property type="match status" value="1"/>
</dbReference>
<dbReference type="GO" id="GO:0043856">
    <property type="term" value="F:anti-sigma factor antagonist activity"/>
    <property type="evidence" value="ECO:0007669"/>
    <property type="project" value="TreeGrafter"/>
</dbReference>